<dbReference type="Proteomes" id="UP000317178">
    <property type="component" value="Chromosome"/>
</dbReference>
<dbReference type="KEGG" id="plon:Pla110_09440"/>
<protein>
    <submittedName>
        <fullName evidence="1">Uncharacterized protein</fullName>
    </submittedName>
</protein>
<dbReference type="AlphaFoldDB" id="A0A518CJ37"/>
<dbReference type="EMBL" id="CP036281">
    <property type="protein sequence ID" value="QDU79238.1"/>
    <property type="molecule type" value="Genomic_DNA"/>
</dbReference>
<proteinExistence type="predicted"/>
<dbReference type="RefSeq" id="WP_144993683.1">
    <property type="nucleotide sequence ID" value="NZ_CP036281.1"/>
</dbReference>
<reference evidence="1 2" key="1">
    <citation type="submission" date="2019-02" db="EMBL/GenBank/DDBJ databases">
        <title>Deep-cultivation of Planctomycetes and their phenomic and genomic characterization uncovers novel biology.</title>
        <authorList>
            <person name="Wiegand S."/>
            <person name="Jogler M."/>
            <person name="Boedeker C."/>
            <person name="Pinto D."/>
            <person name="Vollmers J."/>
            <person name="Rivas-Marin E."/>
            <person name="Kohn T."/>
            <person name="Peeters S.H."/>
            <person name="Heuer A."/>
            <person name="Rast P."/>
            <person name="Oberbeckmann S."/>
            <person name="Bunk B."/>
            <person name="Jeske O."/>
            <person name="Meyerdierks A."/>
            <person name="Storesund J.E."/>
            <person name="Kallscheuer N."/>
            <person name="Luecker S."/>
            <person name="Lage O.M."/>
            <person name="Pohl T."/>
            <person name="Merkel B.J."/>
            <person name="Hornburger P."/>
            <person name="Mueller R.-W."/>
            <person name="Bruemmer F."/>
            <person name="Labrenz M."/>
            <person name="Spormann A.M."/>
            <person name="Op den Camp H."/>
            <person name="Overmann J."/>
            <person name="Amann R."/>
            <person name="Jetten M.S.M."/>
            <person name="Mascher T."/>
            <person name="Medema M.H."/>
            <person name="Devos D.P."/>
            <person name="Kaster A.-K."/>
            <person name="Ovreas L."/>
            <person name="Rohde M."/>
            <person name="Galperin M.Y."/>
            <person name="Jogler C."/>
        </authorList>
    </citation>
    <scope>NUCLEOTIDE SEQUENCE [LARGE SCALE GENOMIC DNA]</scope>
    <source>
        <strain evidence="1 2">Pla110</strain>
    </source>
</reference>
<evidence type="ECO:0000313" key="1">
    <source>
        <dbReference type="EMBL" id="QDU79238.1"/>
    </source>
</evidence>
<sequence length="216" mass="24298">MTEPIYSVVPLTIAQKLVTEFGSEFLSVTRRASRLSNGSMIMLLDGPDDVFEEFYAANRFGNRFDTPTYRALRPFTRELFSVVLCSRYNNKLGTLRFSIGPAIGQPYDSIEDDLSSIPVVIGFRRKLKAADSEKISNLIIDSLNHGDDRFGKLRMVDSPVLTTEKYICFSLDFSQAEMASTVPLVTDLVDYAMEHEKLRMSDILFGCRIEGGTPTH</sequence>
<organism evidence="1 2">
    <name type="scientific">Polystyrenella longa</name>
    <dbReference type="NCBI Taxonomy" id="2528007"/>
    <lineage>
        <taxon>Bacteria</taxon>
        <taxon>Pseudomonadati</taxon>
        <taxon>Planctomycetota</taxon>
        <taxon>Planctomycetia</taxon>
        <taxon>Planctomycetales</taxon>
        <taxon>Planctomycetaceae</taxon>
        <taxon>Polystyrenella</taxon>
    </lineage>
</organism>
<gene>
    <name evidence="1" type="ORF">Pla110_09440</name>
</gene>
<evidence type="ECO:0000313" key="2">
    <source>
        <dbReference type="Proteomes" id="UP000317178"/>
    </source>
</evidence>
<name>A0A518CJ37_9PLAN</name>
<accession>A0A518CJ37</accession>
<keyword evidence="2" id="KW-1185">Reference proteome</keyword>